<dbReference type="InterPro" id="IPR016024">
    <property type="entry name" value="ARM-type_fold"/>
</dbReference>
<evidence type="ECO:0000313" key="2">
    <source>
        <dbReference type="Proteomes" id="UP001652663"/>
    </source>
</evidence>
<evidence type="ECO:0000256" key="1">
    <source>
        <dbReference type="SAM" id="MobiDB-lite"/>
    </source>
</evidence>
<name>A0ABM4QS17_BOSIN</name>
<dbReference type="RefSeq" id="XP_070626077.1">
    <property type="nucleotide sequence ID" value="XM_070769976.1"/>
</dbReference>
<sequence>MASCRHHSGYLADDEAGHPTYVARVQPPKKSLFSEMGHASKPGHRPHPPSSHDPSGSSGRCRNRQGPRPFRSFLDFLVEGQVLESLQTVVEEATERMATVKTEAGVPLVEVQDPVEVPRGGRRARARPSLSTLRRHRARPGLCVGRPNNYPSRSSSMSDSRSSCTAADWPGCHSRDSNLGSQGLGRLPPVTDQLLLEKSLKRLLQLENRGRGLGQASSHGDSLLWDSLDSQSSTQWTVEQPLSWFSGPLGSSWDTHESSELGPTERELGFLRRQLNKEMRSLLSQPASFELPGYSTLREPHRTLDFLAEHHLFPALQNVVNRAVEKLSGARRRDGGPLFPSEWETARESDSKVATPTDGEELYESPPTTASSPRTEQRKSQHKGRAKAKEGGSPVPSPQVATRFRLESPGCKFSKKKPLPSILSRSSSVSQLSNPWHEELIDYLKDQAVSLLVHKYSFEKSLADQLGFISFPVTEVLMDLYLGFKKVKGSHVRLSSTVDWHCLLRQLEEAESSQRSSRLVFQAPDRPTSQHSTPRRGMGTPATPSEVSTRGHRIRDKPTGPSRLDTRPKGSRPHPPQEHSRPPEAKRILSPTKAGVASHPSEQTVDMEDRQSMEEEDEEEEDEEEEEEDEEEEEEDEQEEDEEEDFFGDEDQPQSSQEPPGEATISSPMAGSGAGPSDPL</sequence>
<dbReference type="PANTHER" id="PTHR36861:SF1">
    <property type="entry name" value="COILED-COIL DOMAIN-CONTAINING PROTEIN 116"/>
    <property type="match status" value="1"/>
</dbReference>
<feature type="region of interest" description="Disordered" evidence="1">
    <location>
        <begin position="513"/>
        <end position="680"/>
    </location>
</feature>
<gene>
    <name evidence="3" type="primary">CCDC116</name>
</gene>
<feature type="compositionally biased region" description="Low complexity" evidence="1">
    <location>
        <begin position="152"/>
        <end position="163"/>
    </location>
</feature>
<feature type="compositionally biased region" description="Acidic residues" evidence="1">
    <location>
        <begin position="614"/>
        <end position="652"/>
    </location>
</feature>
<feature type="region of interest" description="Disordered" evidence="1">
    <location>
        <begin position="331"/>
        <end position="401"/>
    </location>
</feature>
<dbReference type="GeneID" id="109570974"/>
<feature type="region of interest" description="Disordered" evidence="1">
    <location>
        <begin position="119"/>
        <end position="167"/>
    </location>
</feature>
<keyword evidence="2" id="KW-1185">Reference proteome</keyword>
<feature type="compositionally biased region" description="Basic and acidic residues" evidence="1">
    <location>
        <begin position="575"/>
        <end position="587"/>
    </location>
</feature>
<dbReference type="Proteomes" id="UP001652663">
    <property type="component" value="Chromosome 17"/>
</dbReference>
<protein>
    <submittedName>
        <fullName evidence="3">Coiled-coil domain-containing protein 116</fullName>
    </submittedName>
</protein>
<accession>A0ABM4QS17</accession>
<dbReference type="Pfam" id="PF15774">
    <property type="entry name" value="DUF4702"/>
    <property type="match status" value="1"/>
</dbReference>
<dbReference type="SUPFAM" id="SSF48371">
    <property type="entry name" value="ARM repeat"/>
    <property type="match status" value="1"/>
</dbReference>
<feature type="region of interest" description="Disordered" evidence="1">
    <location>
        <begin position="1"/>
        <end position="66"/>
    </location>
</feature>
<proteinExistence type="predicted"/>
<organism evidence="2 3">
    <name type="scientific">Bos indicus</name>
    <name type="common">Zebu</name>
    <dbReference type="NCBI Taxonomy" id="9915"/>
    <lineage>
        <taxon>Eukaryota</taxon>
        <taxon>Metazoa</taxon>
        <taxon>Chordata</taxon>
        <taxon>Craniata</taxon>
        <taxon>Vertebrata</taxon>
        <taxon>Euteleostomi</taxon>
        <taxon>Mammalia</taxon>
        <taxon>Eutheria</taxon>
        <taxon>Laurasiatheria</taxon>
        <taxon>Artiodactyla</taxon>
        <taxon>Ruminantia</taxon>
        <taxon>Pecora</taxon>
        <taxon>Bovidae</taxon>
        <taxon>Bovinae</taxon>
        <taxon>Bos</taxon>
    </lineage>
</organism>
<dbReference type="PANTHER" id="PTHR36861">
    <property type="entry name" value="COILED-COIL DOMAIN-CONTAINING PROTEIN 116"/>
    <property type="match status" value="1"/>
</dbReference>
<reference evidence="3" key="1">
    <citation type="submission" date="2025-08" db="UniProtKB">
        <authorList>
            <consortium name="RefSeq"/>
        </authorList>
    </citation>
    <scope>IDENTIFICATION</scope>
    <source>
        <tissue evidence="3">Blood</tissue>
    </source>
</reference>
<evidence type="ECO:0000313" key="3">
    <source>
        <dbReference type="RefSeq" id="XP_070626077.1"/>
    </source>
</evidence>
<dbReference type="InterPro" id="IPR031532">
    <property type="entry name" value="DUF4702"/>
</dbReference>
<feature type="compositionally biased region" description="Low complexity" evidence="1">
    <location>
        <begin position="666"/>
        <end position="680"/>
    </location>
</feature>